<gene>
    <name evidence="4" type="ORF">METZ01_LOCUS455310</name>
</gene>
<keyword evidence="2" id="KW-0067">ATP-binding</keyword>
<dbReference type="SUPFAM" id="SSF55326">
    <property type="entry name" value="PurM N-terminal domain-like"/>
    <property type="match status" value="1"/>
</dbReference>
<dbReference type="GO" id="GO:0004756">
    <property type="term" value="F:selenide, water dikinase activity"/>
    <property type="evidence" value="ECO:0007669"/>
    <property type="project" value="TreeGrafter"/>
</dbReference>
<dbReference type="EMBL" id="UINC01188980">
    <property type="protein sequence ID" value="SVE02456.1"/>
    <property type="molecule type" value="Genomic_DNA"/>
</dbReference>
<feature type="domain" description="PurM-like N-terminal" evidence="3">
    <location>
        <begin position="4"/>
        <end position="58"/>
    </location>
</feature>
<evidence type="ECO:0000256" key="1">
    <source>
        <dbReference type="ARBA" id="ARBA00022741"/>
    </source>
</evidence>
<proteinExistence type="predicted"/>
<dbReference type="InterPro" id="IPR016188">
    <property type="entry name" value="PurM-like_N"/>
</dbReference>
<dbReference type="InterPro" id="IPR036921">
    <property type="entry name" value="PurM-like_N_sf"/>
</dbReference>
<reference evidence="4" key="1">
    <citation type="submission" date="2018-05" db="EMBL/GenBank/DDBJ databases">
        <authorList>
            <person name="Lanie J.A."/>
            <person name="Ng W.-L."/>
            <person name="Kazmierczak K.M."/>
            <person name="Andrzejewski T.M."/>
            <person name="Davidsen T.M."/>
            <person name="Wayne K.J."/>
            <person name="Tettelin H."/>
            <person name="Glass J.I."/>
            <person name="Rusch D."/>
            <person name="Podicherti R."/>
            <person name="Tsui H.-C.T."/>
            <person name="Winkler M.E."/>
        </authorList>
    </citation>
    <scope>NUCLEOTIDE SEQUENCE</scope>
</reference>
<dbReference type="GO" id="GO:0005737">
    <property type="term" value="C:cytoplasm"/>
    <property type="evidence" value="ECO:0007669"/>
    <property type="project" value="TreeGrafter"/>
</dbReference>
<dbReference type="Pfam" id="PF00586">
    <property type="entry name" value="AIRS"/>
    <property type="match status" value="1"/>
</dbReference>
<dbReference type="AlphaFoldDB" id="A0A383A3J2"/>
<dbReference type="PANTHER" id="PTHR10256:SF0">
    <property type="entry name" value="INACTIVE SELENIDE, WATER DIKINASE-LIKE PROTEIN-RELATED"/>
    <property type="match status" value="1"/>
</dbReference>
<feature type="non-terminal residue" evidence="4">
    <location>
        <position position="58"/>
    </location>
</feature>
<accession>A0A383A3J2</accession>
<dbReference type="Gene3D" id="3.30.1330.10">
    <property type="entry name" value="PurM-like, N-terminal domain"/>
    <property type="match status" value="1"/>
</dbReference>
<name>A0A383A3J2_9ZZZZ</name>
<feature type="non-terminal residue" evidence="4">
    <location>
        <position position="1"/>
    </location>
</feature>
<evidence type="ECO:0000259" key="3">
    <source>
        <dbReference type="Pfam" id="PF00586"/>
    </source>
</evidence>
<evidence type="ECO:0000256" key="2">
    <source>
        <dbReference type="ARBA" id="ARBA00022840"/>
    </source>
</evidence>
<organism evidence="4">
    <name type="scientific">marine metagenome</name>
    <dbReference type="NCBI Taxonomy" id="408172"/>
    <lineage>
        <taxon>unclassified sequences</taxon>
        <taxon>metagenomes</taxon>
        <taxon>ecological metagenomes</taxon>
    </lineage>
</organism>
<protein>
    <recommendedName>
        <fullName evidence="3">PurM-like N-terminal domain-containing protein</fullName>
    </recommendedName>
</protein>
<dbReference type="InterPro" id="IPR004536">
    <property type="entry name" value="SPS/SelD"/>
</dbReference>
<keyword evidence="1" id="KW-0547">Nucleotide-binding</keyword>
<dbReference type="PANTHER" id="PTHR10256">
    <property type="entry name" value="SELENIDE, WATER DIKINASE"/>
    <property type="match status" value="1"/>
</dbReference>
<evidence type="ECO:0000313" key="4">
    <source>
        <dbReference type="EMBL" id="SVE02456.1"/>
    </source>
</evidence>
<dbReference type="GO" id="GO:0016260">
    <property type="term" value="P:selenocysteine biosynthetic process"/>
    <property type="evidence" value="ECO:0007669"/>
    <property type="project" value="TreeGrafter"/>
</dbReference>
<sequence length="58" mass="6207">VETGDDAAVYQLSDEVAIIQTVDFFPPIVDDPYNYGQIAVANSLSDVYSMGGKPILAL</sequence>
<dbReference type="GO" id="GO:0005524">
    <property type="term" value="F:ATP binding"/>
    <property type="evidence" value="ECO:0007669"/>
    <property type="project" value="UniProtKB-KW"/>
</dbReference>